<gene>
    <name evidence="3" type="ORF">SAMN05421810_101425</name>
</gene>
<dbReference type="Proteomes" id="UP000198727">
    <property type="component" value="Unassembled WGS sequence"/>
</dbReference>
<dbReference type="CDD" id="cd01002">
    <property type="entry name" value="PBP2_Ehub_like"/>
    <property type="match status" value="1"/>
</dbReference>
<dbReference type="Gene3D" id="3.40.190.10">
    <property type="entry name" value="Periplasmic binding protein-like II"/>
    <property type="match status" value="2"/>
</dbReference>
<dbReference type="PANTHER" id="PTHR35936:SF17">
    <property type="entry name" value="ARGININE-BINDING EXTRACELLULAR PROTEIN ARTP"/>
    <property type="match status" value="1"/>
</dbReference>
<dbReference type="InterPro" id="IPR006311">
    <property type="entry name" value="TAT_signal"/>
</dbReference>
<dbReference type="PANTHER" id="PTHR35936">
    <property type="entry name" value="MEMBRANE-BOUND LYTIC MUREIN TRANSGLYCOSYLASE F"/>
    <property type="match status" value="1"/>
</dbReference>
<dbReference type="SMART" id="SM00062">
    <property type="entry name" value="PBPb"/>
    <property type="match status" value="1"/>
</dbReference>
<dbReference type="GO" id="GO:0033294">
    <property type="term" value="F:ectoine binding"/>
    <property type="evidence" value="ECO:0007669"/>
    <property type="project" value="InterPro"/>
</dbReference>
<organism evidence="3 4">
    <name type="scientific">Amycolatopsis arida</name>
    <dbReference type="NCBI Taxonomy" id="587909"/>
    <lineage>
        <taxon>Bacteria</taxon>
        <taxon>Bacillati</taxon>
        <taxon>Actinomycetota</taxon>
        <taxon>Actinomycetes</taxon>
        <taxon>Pseudonocardiales</taxon>
        <taxon>Pseudonocardiaceae</taxon>
        <taxon>Amycolatopsis</taxon>
    </lineage>
</organism>
<dbReference type="STRING" id="587909.SAMN05421810_101425"/>
<evidence type="ECO:0000313" key="4">
    <source>
        <dbReference type="Proteomes" id="UP000198727"/>
    </source>
</evidence>
<dbReference type="PROSITE" id="PS51318">
    <property type="entry name" value="TAT"/>
    <property type="match status" value="1"/>
</dbReference>
<dbReference type="OrthoDB" id="9768183at2"/>
<name>A0A1I5L697_9PSEU</name>
<dbReference type="InterPro" id="IPR014337">
    <property type="entry name" value="Ectoine_EhuB"/>
</dbReference>
<dbReference type="InterPro" id="IPR001638">
    <property type="entry name" value="Solute-binding_3/MltF_N"/>
</dbReference>
<sequence length="305" mass="32709">MKPADVSRRGFLRGAGGALAVVVGGGLVTSGCTRINVAAGEEGGDLLERLRDRGRVRMGFANERPFGFITKDGKFTGQAPEVGKAVFRRLGIDSFEPRFADFSSLIPGLKAGLFDVIAAGMYITPPRCKEVEFTNPDYNAPEALLLPMGNPLGLTDLQSVVDHPTARIGVLTGSVEERYSLALGIPSSRVVVFPDQASGVDGVLANRADCLMLTRLSLLSALEQRPGAPLEIGETFVPVVNGVEQYGAGGFAFRTGETKIVREFNRVLADMKAHGEVLEIVRPFGFSEAEMTDLTAEFLCQERES</sequence>
<evidence type="ECO:0000313" key="3">
    <source>
        <dbReference type="EMBL" id="SFO92884.1"/>
    </source>
</evidence>
<dbReference type="GO" id="GO:0051470">
    <property type="term" value="P:ectoine transmembrane transport"/>
    <property type="evidence" value="ECO:0007669"/>
    <property type="project" value="InterPro"/>
</dbReference>
<feature type="domain" description="Solute-binding protein family 3/N-terminal" evidence="2">
    <location>
        <begin position="55"/>
        <end position="288"/>
    </location>
</feature>
<dbReference type="SUPFAM" id="SSF53850">
    <property type="entry name" value="Periplasmic binding protein-like II"/>
    <property type="match status" value="1"/>
</dbReference>
<evidence type="ECO:0000259" key="2">
    <source>
        <dbReference type="SMART" id="SM00062"/>
    </source>
</evidence>
<dbReference type="Pfam" id="PF00497">
    <property type="entry name" value="SBP_bac_3"/>
    <property type="match status" value="1"/>
</dbReference>
<reference evidence="4" key="1">
    <citation type="submission" date="2016-10" db="EMBL/GenBank/DDBJ databases">
        <authorList>
            <person name="Varghese N."/>
            <person name="Submissions S."/>
        </authorList>
    </citation>
    <scope>NUCLEOTIDE SEQUENCE [LARGE SCALE GENOMIC DNA]</scope>
    <source>
        <strain evidence="4">CGMCC 4.5579</strain>
    </source>
</reference>
<keyword evidence="1" id="KW-0732">Signal</keyword>
<dbReference type="EMBL" id="FOWW01000001">
    <property type="protein sequence ID" value="SFO92884.1"/>
    <property type="molecule type" value="Genomic_DNA"/>
</dbReference>
<evidence type="ECO:0000256" key="1">
    <source>
        <dbReference type="ARBA" id="ARBA00022729"/>
    </source>
</evidence>
<dbReference type="NCBIfam" id="TIGR02995">
    <property type="entry name" value="ectoine_ehuB"/>
    <property type="match status" value="1"/>
</dbReference>
<keyword evidence="4" id="KW-1185">Reference proteome</keyword>
<dbReference type="PROSITE" id="PS51257">
    <property type="entry name" value="PROKAR_LIPOPROTEIN"/>
    <property type="match status" value="1"/>
</dbReference>
<dbReference type="AlphaFoldDB" id="A0A1I5L697"/>
<accession>A0A1I5L697</accession>
<protein>
    <submittedName>
        <fullName evidence="3">Polar amino acid transport system substrate-binding protein</fullName>
    </submittedName>
</protein>
<proteinExistence type="predicted"/>